<dbReference type="GO" id="GO:0005840">
    <property type="term" value="C:ribosome"/>
    <property type="evidence" value="ECO:0007669"/>
    <property type="project" value="UniProtKB-KW"/>
</dbReference>
<reference evidence="6 7" key="1">
    <citation type="journal article" date="2015" name="Nature">
        <title>rRNA introns, odd ribosomes, and small enigmatic genomes across a large radiation of phyla.</title>
        <authorList>
            <person name="Brown C.T."/>
            <person name="Hug L.A."/>
            <person name="Thomas B.C."/>
            <person name="Sharon I."/>
            <person name="Castelle C.J."/>
            <person name="Singh A."/>
            <person name="Wilkins M.J."/>
            <person name="Williams K.H."/>
            <person name="Banfield J.F."/>
        </authorList>
    </citation>
    <scope>NUCLEOTIDE SEQUENCE [LARGE SCALE GENOMIC DNA]</scope>
</reference>
<keyword evidence="5" id="KW-0699">rRNA-binding</keyword>
<dbReference type="HAMAP" id="MF_00362">
    <property type="entry name" value="Ribosomal_uL10"/>
    <property type="match status" value="1"/>
</dbReference>
<evidence type="ECO:0000256" key="5">
    <source>
        <dbReference type="HAMAP-Rule" id="MF_00362"/>
    </source>
</evidence>
<sequence>MPKTRDEKTQIVADLTKTFKEMKSAVFADFKGLKVKDITELRRLCQGQKISYGVAKKTLIRIAAKNAGLDFNPDSMDGSYAMACGLEDEVAPAKMLADFAKKHEALKILGGILEGKTVDKTAIGFLAKLPSKPELLAKLVGSLQSPISGIVNVLAGNLRGLVQVLNAYQKSKA</sequence>
<dbReference type="InterPro" id="IPR047865">
    <property type="entry name" value="Ribosomal_uL10_bac_type"/>
</dbReference>
<evidence type="ECO:0000256" key="1">
    <source>
        <dbReference type="ARBA" id="ARBA00008889"/>
    </source>
</evidence>
<dbReference type="GO" id="GO:0006412">
    <property type="term" value="P:translation"/>
    <property type="evidence" value="ECO:0007669"/>
    <property type="project" value="UniProtKB-UniRule"/>
</dbReference>
<comment type="subunit">
    <text evidence="5">Part of the ribosomal stalk of the 50S ribosomal subunit. The N-terminus interacts with L11 and the large rRNA to form the base of the stalk. The C-terminus forms an elongated spine to which L12 dimers bind in a sequential fashion forming a multimeric L10(L12)X complex.</text>
</comment>
<comment type="function">
    <text evidence="5">Forms part of the ribosomal stalk, playing a central role in the interaction of the ribosome with GTP-bound translation factors.</text>
</comment>
<dbReference type="NCBIfam" id="NF000955">
    <property type="entry name" value="PRK00099.1-1"/>
    <property type="match status" value="1"/>
</dbReference>
<accession>A0A0G0YGZ0</accession>
<evidence type="ECO:0000256" key="3">
    <source>
        <dbReference type="ARBA" id="ARBA00023274"/>
    </source>
</evidence>
<proteinExistence type="inferred from homology"/>
<dbReference type="InterPro" id="IPR043141">
    <property type="entry name" value="Ribosomal_uL10-like_sf"/>
</dbReference>
<keyword evidence="3 5" id="KW-0687">Ribonucleoprotein</keyword>
<evidence type="ECO:0000256" key="4">
    <source>
        <dbReference type="ARBA" id="ARBA00035202"/>
    </source>
</evidence>
<dbReference type="AlphaFoldDB" id="A0A0G0YGZ0"/>
<dbReference type="Proteomes" id="UP000034108">
    <property type="component" value="Unassembled WGS sequence"/>
</dbReference>
<evidence type="ECO:0000256" key="2">
    <source>
        <dbReference type="ARBA" id="ARBA00022980"/>
    </source>
</evidence>
<dbReference type="CDD" id="cd05797">
    <property type="entry name" value="Ribosomal_L10"/>
    <property type="match status" value="1"/>
</dbReference>
<comment type="similarity">
    <text evidence="1 5">Belongs to the universal ribosomal protein uL10 family.</text>
</comment>
<name>A0A0G0YGZ0_9BACT</name>
<keyword evidence="2 5" id="KW-0689">Ribosomal protein</keyword>
<dbReference type="GO" id="GO:1990904">
    <property type="term" value="C:ribonucleoprotein complex"/>
    <property type="evidence" value="ECO:0007669"/>
    <property type="project" value="UniProtKB-KW"/>
</dbReference>
<dbReference type="EMBL" id="LCAV01000005">
    <property type="protein sequence ID" value="KKR99597.1"/>
    <property type="molecule type" value="Genomic_DNA"/>
</dbReference>
<organism evidence="6 7">
    <name type="scientific">Candidatus Magasanikbacteria bacterium GW2011_GWC2_41_17</name>
    <dbReference type="NCBI Taxonomy" id="1619048"/>
    <lineage>
        <taxon>Bacteria</taxon>
        <taxon>Candidatus Magasanikiibacteriota</taxon>
    </lineage>
</organism>
<dbReference type="GO" id="GO:0070180">
    <property type="term" value="F:large ribosomal subunit rRNA binding"/>
    <property type="evidence" value="ECO:0007669"/>
    <property type="project" value="UniProtKB-UniRule"/>
</dbReference>
<gene>
    <name evidence="5" type="primary">rplJ</name>
    <name evidence="6" type="ORF">UU49_C0005G0055</name>
</gene>
<dbReference type="PATRIC" id="fig|1619048.3.peg.227"/>
<dbReference type="PANTHER" id="PTHR11560">
    <property type="entry name" value="39S RIBOSOMAL PROTEIN L10, MITOCHONDRIAL"/>
    <property type="match status" value="1"/>
</dbReference>
<dbReference type="InterPro" id="IPR001790">
    <property type="entry name" value="Ribosomal_uL10"/>
</dbReference>
<dbReference type="STRING" id="1619048.UU49_C0005G0055"/>
<protein>
    <recommendedName>
        <fullName evidence="4 5">Large ribosomal subunit protein uL10</fullName>
    </recommendedName>
</protein>
<dbReference type="SUPFAM" id="SSF160369">
    <property type="entry name" value="Ribosomal protein L10-like"/>
    <property type="match status" value="1"/>
</dbReference>
<dbReference type="Gene3D" id="6.10.250.290">
    <property type="match status" value="1"/>
</dbReference>
<dbReference type="InterPro" id="IPR022973">
    <property type="entry name" value="Ribosomal_uL10_bac"/>
</dbReference>
<dbReference type="Pfam" id="PF00466">
    <property type="entry name" value="Ribosomal_L10"/>
    <property type="match status" value="1"/>
</dbReference>
<evidence type="ECO:0000313" key="6">
    <source>
        <dbReference type="EMBL" id="KKR99597.1"/>
    </source>
</evidence>
<evidence type="ECO:0000313" key="7">
    <source>
        <dbReference type="Proteomes" id="UP000034108"/>
    </source>
</evidence>
<comment type="caution">
    <text evidence="6">The sequence shown here is derived from an EMBL/GenBank/DDBJ whole genome shotgun (WGS) entry which is preliminary data.</text>
</comment>
<keyword evidence="5" id="KW-0694">RNA-binding</keyword>
<dbReference type="Gene3D" id="3.30.70.1730">
    <property type="match status" value="1"/>
</dbReference>